<name>A0A562T3H0_9HYPH</name>
<proteinExistence type="predicted"/>
<protein>
    <submittedName>
        <fullName evidence="3">Uncharacterized protein YjiS (DUF1127 family)</fullName>
    </submittedName>
</protein>
<dbReference type="RefSeq" id="WP_244300803.1">
    <property type="nucleotide sequence ID" value="NZ_SMLY01000071.1"/>
</dbReference>
<sequence length="107" mass="12035">MSHVTFFASISALSEALTRVTRIVKNRRQVTRLTELSDDQLCDIGLKRADVHHALRLPLWSNTAAVLNGWADERRLATPPSGFFHTPVNGEERAKPHQFKYTPARAA</sequence>
<evidence type="ECO:0000259" key="2">
    <source>
        <dbReference type="Pfam" id="PF06568"/>
    </source>
</evidence>
<gene>
    <name evidence="3" type="ORF">JM93_02102</name>
</gene>
<feature type="region of interest" description="Disordered" evidence="1">
    <location>
        <begin position="81"/>
        <end position="107"/>
    </location>
</feature>
<evidence type="ECO:0000313" key="3">
    <source>
        <dbReference type="EMBL" id="TWI87536.1"/>
    </source>
</evidence>
<organism evidence="3 4">
    <name type="scientific">Roseibium hamelinense</name>
    <dbReference type="NCBI Taxonomy" id="150831"/>
    <lineage>
        <taxon>Bacteria</taxon>
        <taxon>Pseudomonadati</taxon>
        <taxon>Pseudomonadota</taxon>
        <taxon>Alphaproteobacteria</taxon>
        <taxon>Hyphomicrobiales</taxon>
        <taxon>Stappiaceae</taxon>
        <taxon>Roseibium</taxon>
    </lineage>
</organism>
<accession>A0A562T3H0</accession>
<evidence type="ECO:0000256" key="1">
    <source>
        <dbReference type="SAM" id="MobiDB-lite"/>
    </source>
</evidence>
<feature type="domain" description="YjiS-like" evidence="2">
    <location>
        <begin position="18"/>
        <end position="52"/>
    </location>
</feature>
<dbReference type="Proteomes" id="UP000320593">
    <property type="component" value="Unassembled WGS sequence"/>
</dbReference>
<reference evidence="3 4" key="1">
    <citation type="submission" date="2019-07" db="EMBL/GenBank/DDBJ databases">
        <title>Genomic Encyclopedia of Archaeal and Bacterial Type Strains, Phase II (KMG-II): from individual species to whole genera.</title>
        <authorList>
            <person name="Goeker M."/>
        </authorList>
    </citation>
    <scope>NUCLEOTIDE SEQUENCE [LARGE SCALE GENOMIC DNA]</scope>
    <source>
        <strain evidence="3 4">ATCC BAA-252</strain>
    </source>
</reference>
<dbReference type="Pfam" id="PF06568">
    <property type="entry name" value="YjiS-like"/>
    <property type="match status" value="1"/>
</dbReference>
<evidence type="ECO:0000313" key="4">
    <source>
        <dbReference type="Proteomes" id="UP000320593"/>
    </source>
</evidence>
<keyword evidence="4" id="KW-1185">Reference proteome</keyword>
<dbReference type="EMBL" id="VLLF01000004">
    <property type="protein sequence ID" value="TWI87536.1"/>
    <property type="molecule type" value="Genomic_DNA"/>
</dbReference>
<dbReference type="InterPro" id="IPR009506">
    <property type="entry name" value="YjiS-like"/>
</dbReference>
<dbReference type="AlphaFoldDB" id="A0A562T3H0"/>
<comment type="caution">
    <text evidence="3">The sequence shown here is derived from an EMBL/GenBank/DDBJ whole genome shotgun (WGS) entry which is preliminary data.</text>
</comment>